<protein>
    <submittedName>
        <fullName evidence="1">Uncharacterized protein</fullName>
    </submittedName>
</protein>
<dbReference type="KEGG" id="pchm:VFPPC_18151"/>
<evidence type="ECO:0000313" key="1">
    <source>
        <dbReference type="EMBL" id="OWT42738.1"/>
    </source>
</evidence>
<gene>
    <name evidence="1" type="ORF">VFPPC_18151</name>
</gene>
<dbReference type="GeneID" id="33937013"/>
<keyword evidence="2" id="KW-1185">Reference proteome</keyword>
<dbReference type="AlphaFoldDB" id="A0A219APJ1"/>
<organism evidence="1 2">
    <name type="scientific">Pochonia chlamydosporia 170</name>
    <dbReference type="NCBI Taxonomy" id="1380566"/>
    <lineage>
        <taxon>Eukaryota</taxon>
        <taxon>Fungi</taxon>
        <taxon>Dikarya</taxon>
        <taxon>Ascomycota</taxon>
        <taxon>Pezizomycotina</taxon>
        <taxon>Sordariomycetes</taxon>
        <taxon>Hypocreomycetidae</taxon>
        <taxon>Hypocreales</taxon>
        <taxon>Clavicipitaceae</taxon>
        <taxon>Pochonia</taxon>
    </lineage>
</organism>
<dbReference type="EMBL" id="LSBJ02000007">
    <property type="protein sequence ID" value="OWT42738.1"/>
    <property type="molecule type" value="Genomic_DNA"/>
</dbReference>
<comment type="caution">
    <text evidence="1">The sequence shown here is derived from an EMBL/GenBank/DDBJ whole genome shotgun (WGS) entry which is preliminary data.</text>
</comment>
<dbReference type="RefSeq" id="XP_022285218.1">
    <property type="nucleotide sequence ID" value="XM_022429806.1"/>
</dbReference>
<evidence type="ECO:0000313" key="2">
    <source>
        <dbReference type="Proteomes" id="UP000078397"/>
    </source>
</evidence>
<dbReference type="Proteomes" id="UP000078397">
    <property type="component" value="Unassembled WGS sequence"/>
</dbReference>
<accession>A0A219APJ1</accession>
<reference evidence="1 2" key="1">
    <citation type="journal article" date="2016" name="PLoS Pathog.">
        <title>Biosynthesis of antibiotic leucinostatins in bio-control fungus Purpureocillium lilacinum and their inhibition on phytophthora revealed by genome mining.</title>
        <authorList>
            <person name="Wang G."/>
            <person name="Liu Z."/>
            <person name="Lin R."/>
            <person name="Li E."/>
            <person name="Mao Z."/>
            <person name="Ling J."/>
            <person name="Yang Y."/>
            <person name="Yin W.B."/>
            <person name="Xie B."/>
        </authorList>
    </citation>
    <scope>NUCLEOTIDE SEQUENCE [LARGE SCALE GENOMIC DNA]</scope>
    <source>
        <strain evidence="1">170</strain>
    </source>
</reference>
<proteinExistence type="predicted"/>
<name>A0A219APJ1_METCM</name>
<sequence>MANMANAAGCPSPDDVVVLVLRRQSRWMKPAPIGQLEFQDGMGLRSDQKSMHPRAVWSFSTYHEDNAHSSLVGK</sequence>